<protein>
    <submittedName>
        <fullName evidence="1">EcsC family protein</fullName>
    </submittedName>
</protein>
<accession>A0ABS5LIA0</accession>
<evidence type="ECO:0000313" key="2">
    <source>
        <dbReference type="Proteomes" id="UP000682403"/>
    </source>
</evidence>
<dbReference type="InterPro" id="IPR024787">
    <property type="entry name" value="EcsC"/>
</dbReference>
<sequence>MDTKETLQHSLSEVEKWEKDQQGLWFWEKITRLPFKLLDKITPAFIQKKIGVLLDEIGNYVQTGGKYLTQEKMMLKKLAEQTGNDIETIEDAAKASVEDMKKVCLDIRESRGNIATVQGASTGFGGMFTLAIDIPVLLGLSLKTLQEIAIAHGYDPSKKEERIFIVKCLQFASADIVGKQAVLNELSGYHTKTHSSEVFSQLQGWREVMYSYRDTYGVKKLLQMIPVAGMVFGALTNRSMIKELAETGTMLYQKRRILAKLDELEKEAQEPASIEDSETPALPSGEYPVRQPGSFVFVLDILPSAAHPRL</sequence>
<reference evidence="1 2" key="1">
    <citation type="submission" date="2021-04" db="EMBL/GenBank/DDBJ databases">
        <title>Metabacillus sp. strain KIGAM252 whole genome sequence.</title>
        <authorList>
            <person name="Seo M.-J."/>
            <person name="Cho E.-S."/>
            <person name="Hwang C.Y."/>
            <person name="Yoon D.J."/>
        </authorList>
    </citation>
    <scope>NUCLEOTIDE SEQUENCE [LARGE SCALE GENOMIC DNA]</scope>
    <source>
        <strain evidence="1 2">KIGAM252</strain>
    </source>
</reference>
<dbReference type="Pfam" id="PF12787">
    <property type="entry name" value="EcsC"/>
    <property type="match status" value="1"/>
</dbReference>
<evidence type="ECO:0000313" key="1">
    <source>
        <dbReference type="EMBL" id="MBS2970467.1"/>
    </source>
</evidence>
<dbReference type="PANTHER" id="PTHR41260">
    <property type="entry name" value="PROTEIN ECSC"/>
    <property type="match status" value="1"/>
</dbReference>
<dbReference type="PANTHER" id="PTHR41260:SF1">
    <property type="entry name" value="PROTEIN ECSC"/>
    <property type="match status" value="1"/>
</dbReference>
<keyword evidence="2" id="KW-1185">Reference proteome</keyword>
<organism evidence="1 2">
    <name type="scientific">Metabacillus flavus</name>
    <dbReference type="NCBI Taxonomy" id="2823519"/>
    <lineage>
        <taxon>Bacteria</taxon>
        <taxon>Bacillati</taxon>
        <taxon>Bacillota</taxon>
        <taxon>Bacilli</taxon>
        <taxon>Bacillales</taxon>
        <taxon>Bacillaceae</taxon>
        <taxon>Metabacillus</taxon>
    </lineage>
</organism>
<gene>
    <name evidence="1" type="ORF">J9317_17105</name>
</gene>
<dbReference type="Proteomes" id="UP000682403">
    <property type="component" value="Unassembled WGS sequence"/>
</dbReference>
<name>A0ABS5LIA0_9BACI</name>
<dbReference type="EMBL" id="JAGVRK010000001">
    <property type="protein sequence ID" value="MBS2970467.1"/>
    <property type="molecule type" value="Genomic_DNA"/>
</dbReference>
<comment type="caution">
    <text evidence="1">The sequence shown here is derived from an EMBL/GenBank/DDBJ whole genome shotgun (WGS) entry which is preliminary data.</text>
</comment>
<proteinExistence type="predicted"/>